<comment type="caution">
    <text evidence="1">The sequence shown here is derived from an EMBL/GenBank/DDBJ whole genome shotgun (WGS) entry which is preliminary data.</text>
</comment>
<dbReference type="InterPro" id="IPR007922">
    <property type="entry name" value="DciA-like"/>
</dbReference>
<proteinExistence type="predicted"/>
<sequence length="100" mass="11770">MEREFSKVLKELESENPFFSELKKRMELNSSWKSIVGDQIAAISYVCENKGTLDVWVSDPVVETEIRFKSYELLEEMTQQGFNFNKMKVKKLRGENRGNR</sequence>
<gene>
    <name evidence="1" type="ORF">ENX73_04785</name>
</gene>
<dbReference type="EMBL" id="DTPE01000193">
    <property type="protein sequence ID" value="HGE75422.1"/>
    <property type="molecule type" value="Genomic_DNA"/>
</dbReference>
<accession>A0A7V3VSR8</accession>
<protein>
    <submittedName>
        <fullName evidence="1">DUF721 domain-containing protein</fullName>
    </submittedName>
</protein>
<name>A0A7V3VSR8_9BACT</name>
<dbReference type="AlphaFoldDB" id="A0A7V3VSR8"/>
<organism evidence="1">
    <name type="scientific">Mesoaciditoga lauensis</name>
    <dbReference type="NCBI Taxonomy" id="1495039"/>
    <lineage>
        <taxon>Bacteria</taxon>
        <taxon>Thermotogati</taxon>
        <taxon>Thermotogota</taxon>
        <taxon>Thermotogae</taxon>
        <taxon>Mesoaciditogales</taxon>
        <taxon>Mesoaciditogaceae</taxon>
        <taxon>Mesoaciditoga</taxon>
    </lineage>
</organism>
<evidence type="ECO:0000313" key="1">
    <source>
        <dbReference type="EMBL" id="HGE75422.1"/>
    </source>
</evidence>
<dbReference type="Pfam" id="PF05258">
    <property type="entry name" value="DciA"/>
    <property type="match status" value="1"/>
</dbReference>
<reference evidence="1" key="1">
    <citation type="journal article" date="2020" name="mSystems">
        <title>Genome- and Community-Level Interaction Insights into Carbon Utilization and Element Cycling Functions of Hydrothermarchaeota in Hydrothermal Sediment.</title>
        <authorList>
            <person name="Zhou Z."/>
            <person name="Liu Y."/>
            <person name="Xu W."/>
            <person name="Pan J."/>
            <person name="Luo Z.H."/>
            <person name="Li M."/>
        </authorList>
    </citation>
    <scope>NUCLEOTIDE SEQUENCE [LARGE SCALE GENOMIC DNA]</scope>
    <source>
        <strain evidence="1">SpSt-966</strain>
    </source>
</reference>